<keyword evidence="7" id="KW-1133">Transmembrane helix</keyword>
<feature type="compositionally biased region" description="Low complexity" evidence="12">
    <location>
        <begin position="222"/>
        <end position="232"/>
    </location>
</feature>
<dbReference type="InterPro" id="IPR041647">
    <property type="entry name" value="IRK_C"/>
</dbReference>
<evidence type="ECO:0000256" key="8">
    <source>
        <dbReference type="ARBA" id="ARBA00023065"/>
    </source>
</evidence>
<dbReference type="PANTHER" id="PTHR11767">
    <property type="entry name" value="INWARD RECTIFIER POTASSIUM CHANNEL"/>
    <property type="match status" value="1"/>
</dbReference>
<dbReference type="InterPro" id="IPR016449">
    <property type="entry name" value="K_chnl_inward-rec_Kir"/>
</dbReference>
<evidence type="ECO:0000256" key="1">
    <source>
        <dbReference type="ARBA" id="ARBA00004141"/>
    </source>
</evidence>
<keyword evidence="3 11" id="KW-0633">Potassium transport</keyword>
<sequence length="245" mass="27921">MWRVSAKTLRPKKRAKPLMLSRYAVVCMREGKAASAWRAWETCKSPHHRRHNRGAQGDPEKVDLKRGHTLLPRRSDVKFDDAGDRVFLIWPATIVHEINENSPFYNMSAQDILTDTYELVVALEGTIESTGQSIQTRTSFVPSEFLWGHRFEQMVTYQKNTGEFLVDYRKFNSTYEVETPLCCARDYYEYRRLMSVSSRAVSYCGAATEVTSLGSFRRSESAEAQSTSSQAQGDSNRLSGSCDEC</sequence>
<evidence type="ECO:0000256" key="5">
    <source>
        <dbReference type="ARBA" id="ARBA00022882"/>
    </source>
</evidence>
<comment type="similarity">
    <text evidence="11">Belongs to the inward rectifier-type potassium channel (TC 1.A.2.1) family.</text>
</comment>
<comment type="subcellular location">
    <subcellularLocation>
        <location evidence="1 11">Membrane</location>
        <topology evidence="1 11">Multi-pass membrane protein</topology>
    </subcellularLocation>
</comment>
<dbReference type="OrthoDB" id="273257at2759"/>
<feature type="region of interest" description="Disordered" evidence="12">
    <location>
        <begin position="221"/>
        <end position="245"/>
    </location>
</feature>
<keyword evidence="2 11" id="KW-0813">Transport</keyword>
<keyword evidence="4 11" id="KW-0812">Transmembrane</keyword>
<dbReference type="SUPFAM" id="SSF81296">
    <property type="entry name" value="E set domains"/>
    <property type="match status" value="1"/>
</dbReference>
<evidence type="ECO:0000256" key="12">
    <source>
        <dbReference type="SAM" id="MobiDB-lite"/>
    </source>
</evidence>
<keyword evidence="6 11" id="KW-0630">Potassium</keyword>
<keyword evidence="15" id="KW-1185">Reference proteome</keyword>
<evidence type="ECO:0000256" key="7">
    <source>
        <dbReference type="ARBA" id="ARBA00022989"/>
    </source>
</evidence>
<evidence type="ECO:0000256" key="9">
    <source>
        <dbReference type="ARBA" id="ARBA00023136"/>
    </source>
</evidence>
<evidence type="ECO:0000256" key="4">
    <source>
        <dbReference type="ARBA" id="ARBA00022692"/>
    </source>
</evidence>
<evidence type="ECO:0000256" key="6">
    <source>
        <dbReference type="ARBA" id="ARBA00022958"/>
    </source>
</evidence>
<evidence type="ECO:0000256" key="11">
    <source>
        <dbReference type="RuleBase" id="RU003822"/>
    </source>
</evidence>
<dbReference type="Pfam" id="PF17655">
    <property type="entry name" value="IRK_C"/>
    <property type="match status" value="1"/>
</dbReference>
<dbReference type="GO" id="GO:1990573">
    <property type="term" value="P:potassium ion import across plasma membrane"/>
    <property type="evidence" value="ECO:0007669"/>
    <property type="project" value="TreeGrafter"/>
</dbReference>
<keyword evidence="9" id="KW-0472">Membrane</keyword>
<dbReference type="AlphaFoldDB" id="A0A4Y2PD93"/>
<dbReference type="InterPro" id="IPR013518">
    <property type="entry name" value="K_chnl_inward-rec_Kir_cyto"/>
</dbReference>
<evidence type="ECO:0000259" key="13">
    <source>
        <dbReference type="Pfam" id="PF17655"/>
    </source>
</evidence>
<dbReference type="GO" id="GO:0005886">
    <property type="term" value="C:plasma membrane"/>
    <property type="evidence" value="ECO:0007669"/>
    <property type="project" value="TreeGrafter"/>
</dbReference>
<keyword evidence="10 11" id="KW-0407">Ion channel</keyword>
<reference evidence="14 15" key="1">
    <citation type="journal article" date="2019" name="Sci. Rep.">
        <title>Orb-weaving spider Araneus ventricosus genome elucidates the spidroin gene catalogue.</title>
        <authorList>
            <person name="Kono N."/>
            <person name="Nakamura H."/>
            <person name="Ohtoshi R."/>
            <person name="Moran D.A.P."/>
            <person name="Shinohara A."/>
            <person name="Yoshida Y."/>
            <person name="Fujiwara M."/>
            <person name="Mori M."/>
            <person name="Tomita M."/>
            <person name="Arakawa K."/>
        </authorList>
    </citation>
    <scope>NUCLEOTIDE SEQUENCE [LARGE SCALE GENOMIC DNA]</scope>
</reference>
<comment type="caution">
    <text evidence="14">The sequence shown here is derived from an EMBL/GenBank/DDBJ whole genome shotgun (WGS) entry which is preliminary data.</text>
</comment>
<dbReference type="PANTHER" id="PTHR11767:SF102">
    <property type="entry name" value="INWARDLY RECTIFYING POTASSIUM CHANNEL 1, ISOFORM F"/>
    <property type="match status" value="1"/>
</dbReference>
<accession>A0A4Y2PD93</accession>
<dbReference type="EMBL" id="BGPR01011174">
    <property type="protein sequence ID" value="GBN49978.1"/>
    <property type="molecule type" value="Genomic_DNA"/>
</dbReference>
<dbReference type="GO" id="GO:0034765">
    <property type="term" value="P:regulation of monoatomic ion transmembrane transport"/>
    <property type="evidence" value="ECO:0007669"/>
    <property type="project" value="TreeGrafter"/>
</dbReference>
<dbReference type="GO" id="GO:0005242">
    <property type="term" value="F:inward rectifier potassium channel activity"/>
    <property type="evidence" value="ECO:0007669"/>
    <property type="project" value="InterPro"/>
</dbReference>
<dbReference type="Gene3D" id="2.60.40.1400">
    <property type="entry name" value="G protein-activated inward rectifier potassium channel 1"/>
    <property type="match status" value="1"/>
</dbReference>
<organism evidence="14 15">
    <name type="scientific">Araneus ventricosus</name>
    <name type="common">Orbweaver spider</name>
    <name type="synonym">Epeira ventricosa</name>
    <dbReference type="NCBI Taxonomy" id="182803"/>
    <lineage>
        <taxon>Eukaryota</taxon>
        <taxon>Metazoa</taxon>
        <taxon>Ecdysozoa</taxon>
        <taxon>Arthropoda</taxon>
        <taxon>Chelicerata</taxon>
        <taxon>Arachnida</taxon>
        <taxon>Araneae</taxon>
        <taxon>Araneomorphae</taxon>
        <taxon>Entelegynae</taxon>
        <taxon>Araneoidea</taxon>
        <taxon>Araneidae</taxon>
        <taxon>Araneus</taxon>
    </lineage>
</organism>
<dbReference type="InterPro" id="IPR014756">
    <property type="entry name" value="Ig_E-set"/>
</dbReference>
<gene>
    <name evidence="14" type="primary">KCNJ12_4</name>
    <name evidence="14" type="ORF">AVEN_206385_1</name>
</gene>
<evidence type="ECO:0000313" key="14">
    <source>
        <dbReference type="EMBL" id="GBN49978.1"/>
    </source>
</evidence>
<evidence type="ECO:0000256" key="10">
    <source>
        <dbReference type="ARBA" id="ARBA00023303"/>
    </source>
</evidence>
<feature type="domain" description="Inward rectifier potassium channel C-terminal" evidence="13">
    <location>
        <begin position="19"/>
        <end position="188"/>
    </location>
</feature>
<name>A0A4Y2PD93_ARAVE</name>
<keyword evidence="5 11" id="KW-0851">Voltage-gated channel</keyword>
<evidence type="ECO:0000256" key="2">
    <source>
        <dbReference type="ARBA" id="ARBA00022448"/>
    </source>
</evidence>
<evidence type="ECO:0000313" key="15">
    <source>
        <dbReference type="Proteomes" id="UP000499080"/>
    </source>
</evidence>
<protein>
    <submittedName>
        <fullName evidence="14">ATP-sensitive inward rectifier potassium channel 12</fullName>
    </submittedName>
</protein>
<evidence type="ECO:0000256" key="3">
    <source>
        <dbReference type="ARBA" id="ARBA00022538"/>
    </source>
</evidence>
<dbReference type="GO" id="GO:0034702">
    <property type="term" value="C:monoatomic ion channel complex"/>
    <property type="evidence" value="ECO:0007669"/>
    <property type="project" value="UniProtKB-KW"/>
</dbReference>
<proteinExistence type="inferred from homology"/>
<keyword evidence="8 11" id="KW-0406">Ion transport</keyword>
<dbReference type="PRINTS" id="PR01320">
    <property type="entry name" value="KIRCHANNEL"/>
</dbReference>
<dbReference type="Proteomes" id="UP000499080">
    <property type="component" value="Unassembled WGS sequence"/>
</dbReference>